<keyword evidence="10" id="KW-0234">DNA repair</keyword>
<dbReference type="GO" id="GO:0032183">
    <property type="term" value="F:SUMO binding"/>
    <property type="evidence" value="ECO:0007669"/>
    <property type="project" value="UniProtKB-ARBA"/>
</dbReference>
<evidence type="ECO:0000256" key="10">
    <source>
        <dbReference type="ARBA" id="ARBA00023204"/>
    </source>
</evidence>
<evidence type="ECO:0000256" key="12">
    <source>
        <dbReference type="ARBA" id="ARBA00052915"/>
    </source>
</evidence>
<evidence type="ECO:0000256" key="3">
    <source>
        <dbReference type="ARBA" id="ARBA00022763"/>
    </source>
</evidence>
<dbReference type="GO" id="GO:0141016">
    <property type="term" value="F:G/T mismatch-specific thymine-DNA glycosylase activity"/>
    <property type="evidence" value="ECO:0007669"/>
    <property type="project" value="UniProtKB-EC"/>
</dbReference>
<dbReference type="AlphaFoldDB" id="A0A3Q4BXA4"/>
<keyword evidence="4" id="KW-0378">Hydrolase</keyword>
<evidence type="ECO:0000256" key="15">
    <source>
        <dbReference type="ARBA" id="ARBA00066769"/>
    </source>
</evidence>
<feature type="domain" description="Uracil-DNA glycosylase-like" evidence="19">
    <location>
        <begin position="83"/>
        <end position="231"/>
    </location>
</feature>
<keyword evidence="11" id="KW-0539">Nucleus</keyword>
<keyword evidence="9" id="KW-0804">Transcription</keyword>
<dbReference type="EC" id="3.2.2.29" evidence="15"/>
<evidence type="ECO:0000256" key="2">
    <source>
        <dbReference type="ARBA" id="ARBA00022499"/>
    </source>
</evidence>
<keyword evidence="8" id="KW-0010">Activator</keyword>
<dbReference type="Ensembl" id="ENSMMOT00000027385.1">
    <property type="protein sequence ID" value="ENSMMOP00000026927.1"/>
    <property type="gene ID" value="ENSMMOG00000020362.1"/>
</dbReference>
<evidence type="ECO:0000256" key="11">
    <source>
        <dbReference type="ARBA" id="ARBA00023242"/>
    </source>
</evidence>
<comment type="catalytic activity">
    <reaction evidence="12">
        <text>Hydrolyzes mismatched double-stranded DNA and polynucleotides, releasing free thymine.</text>
        <dbReference type="EC" id="3.2.2.29"/>
    </reaction>
</comment>
<dbReference type="InterPro" id="IPR015637">
    <property type="entry name" value="MUG/TDG"/>
</dbReference>
<organism evidence="20 21">
    <name type="scientific">Mola mola</name>
    <name type="common">Ocean sunfish</name>
    <name type="synonym">Tetraodon mola</name>
    <dbReference type="NCBI Taxonomy" id="94237"/>
    <lineage>
        <taxon>Eukaryota</taxon>
        <taxon>Metazoa</taxon>
        <taxon>Chordata</taxon>
        <taxon>Craniata</taxon>
        <taxon>Vertebrata</taxon>
        <taxon>Euteleostomi</taxon>
        <taxon>Actinopterygii</taxon>
        <taxon>Neopterygii</taxon>
        <taxon>Teleostei</taxon>
        <taxon>Neoteleostei</taxon>
        <taxon>Acanthomorphata</taxon>
        <taxon>Eupercaria</taxon>
        <taxon>Tetraodontiformes</taxon>
        <taxon>Molidae</taxon>
        <taxon>Mola</taxon>
    </lineage>
</organism>
<keyword evidence="2" id="KW-1017">Isopeptide bond</keyword>
<protein>
    <recommendedName>
        <fullName evidence="16">G/T mismatch-specific thymine DNA glycosylase</fullName>
        <ecNumber evidence="15">3.2.2.29</ecNumber>
    </recommendedName>
    <alternativeName>
        <fullName evidence="17">Thymine-DNA glycosylase</fullName>
    </alternativeName>
</protein>
<evidence type="ECO:0000256" key="5">
    <source>
        <dbReference type="ARBA" id="ARBA00022843"/>
    </source>
</evidence>
<evidence type="ECO:0000256" key="7">
    <source>
        <dbReference type="ARBA" id="ARBA00023015"/>
    </source>
</evidence>
<comment type="similarity">
    <text evidence="13">Belongs to the uracil-DNA glycosylase (UDG) superfamily. TDG/mug family.</text>
</comment>
<feature type="region of interest" description="Disordered" evidence="18">
    <location>
        <begin position="1"/>
        <end position="34"/>
    </location>
</feature>
<proteinExistence type="inferred from homology"/>
<evidence type="ECO:0000256" key="1">
    <source>
        <dbReference type="ARBA" id="ARBA00004123"/>
    </source>
</evidence>
<evidence type="ECO:0000256" key="17">
    <source>
        <dbReference type="ARBA" id="ARBA00083221"/>
    </source>
</evidence>
<keyword evidence="21" id="KW-1185">Reference proteome</keyword>
<dbReference type="InterPro" id="IPR005122">
    <property type="entry name" value="Uracil-DNA_glycosylase-like"/>
</dbReference>
<dbReference type="InterPro" id="IPR036895">
    <property type="entry name" value="Uracil-DNA_glycosylase-like_sf"/>
</dbReference>
<name>A0A3Q4BXA4_MOLML</name>
<keyword evidence="7" id="KW-0805">Transcription regulation</keyword>
<evidence type="ECO:0000256" key="8">
    <source>
        <dbReference type="ARBA" id="ARBA00023159"/>
    </source>
</evidence>
<dbReference type="GO" id="GO:0005654">
    <property type="term" value="C:nucleoplasm"/>
    <property type="evidence" value="ECO:0007669"/>
    <property type="project" value="UniProtKB-ARBA"/>
</dbReference>
<dbReference type="GO" id="GO:0004844">
    <property type="term" value="F:uracil DNA N-glycosylase activity"/>
    <property type="evidence" value="ECO:0007669"/>
    <property type="project" value="TreeGrafter"/>
</dbReference>
<evidence type="ECO:0000256" key="4">
    <source>
        <dbReference type="ARBA" id="ARBA00022801"/>
    </source>
</evidence>
<evidence type="ECO:0000256" key="18">
    <source>
        <dbReference type="SAM" id="MobiDB-lite"/>
    </source>
</evidence>
<evidence type="ECO:0000256" key="16">
    <source>
        <dbReference type="ARBA" id="ARBA00071248"/>
    </source>
</evidence>
<evidence type="ECO:0000256" key="14">
    <source>
        <dbReference type="ARBA" id="ARBA00064519"/>
    </source>
</evidence>
<dbReference type="GO" id="GO:0040029">
    <property type="term" value="P:epigenetic regulation of gene expression"/>
    <property type="evidence" value="ECO:0007669"/>
    <property type="project" value="UniProtKB-ARBA"/>
</dbReference>
<dbReference type="SUPFAM" id="SSF52141">
    <property type="entry name" value="Uracil-DNA glycosylase-like"/>
    <property type="match status" value="1"/>
</dbReference>
<comment type="subunit">
    <text evidence="14">Homodimer. Interacts with AICDA and GADD45A.</text>
</comment>
<dbReference type="GO" id="GO:0003677">
    <property type="term" value="F:DNA binding"/>
    <property type="evidence" value="ECO:0007669"/>
    <property type="project" value="UniProtKB-ARBA"/>
</dbReference>
<dbReference type="PANTHER" id="PTHR12159:SF10">
    <property type="entry name" value="G_T MISMATCH-SPECIFIC THYMINE DNA GLYCOSYLASE-LIKE ISOFORM X1"/>
    <property type="match status" value="1"/>
</dbReference>
<accession>A0A3Q4BXA4</accession>
<evidence type="ECO:0000256" key="13">
    <source>
        <dbReference type="ARBA" id="ARBA00061261"/>
    </source>
</evidence>
<dbReference type="Pfam" id="PF03167">
    <property type="entry name" value="UDG"/>
    <property type="match status" value="1"/>
</dbReference>
<dbReference type="PANTHER" id="PTHR12159">
    <property type="entry name" value="G/T AND G/U MISMATCH-SPECIFIC DNA GLYCOSYLASE"/>
    <property type="match status" value="1"/>
</dbReference>
<dbReference type="CDD" id="cd10028">
    <property type="entry name" value="UDG-F2_TDG_MUG"/>
    <property type="match status" value="1"/>
</dbReference>
<dbReference type="Proteomes" id="UP000261620">
    <property type="component" value="Unplaced"/>
</dbReference>
<evidence type="ECO:0000256" key="6">
    <source>
        <dbReference type="ARBA" id="ARBA00022853"/>
    </source>
</evidence>
<dbReference type="FunFam" id="3.40.470.10:FF:000002">
    <property type="entry name" value="G/T mismatch-specific thymine DNA glycosylase"/>
    <property type="match status" value="1"/>
</dbReference>
<dbReference type="Gene3D" id="3.40.470.10">
    <property type="entry name" value="Uracil-DNA glycosylase-like domain"/>
    <property type="match status" value="1"/>
</dbReference>
<evidence type="ECO:0000313" key="21">
    <source>
        <dbReference type="Proteomes" id="UP000261620"/>
    </source>
</evidence>
<evidence type="ECO:0000259" key="19">
    <source>
        <dbReference type="Pfam" id="PF03167"/>
    </source>
</evidence>
<reference evidence="20" key="1">
    <citation type="submission" date="2025-08" db="UniProtKB">
        <authorList>
            <consortium name="Ensembl"/>
        </authorList>
    </citation>
    <scope>IDENTIFICATION</scope>
</reference>
<evidence type="ECO:0000313" key="20">
    <source>
        <dbReference type="Ensembl" id="ENSMMOP00000026927.1"/>
    </source>
</evidence>
<sequence length="329" mass="37211">GRNTGPQHPQVPGPRHPGRHRRGPAGEKLPETPRLVQLTSRSTQLRPPARFHQLSWRRAGRAGQLTWRSFKRAELSLYQTLPDVIAHNLDILIIGINPGLLSAYRGHHYPNPGNHFWKCLFLSGLTDKQLNYLHDQSLPETNGIGFTNMVERTTPGSKDLCSKEIREGGRQLLAKLQKYKPLIAAFNGKGIFCKETFGVKAKNLEFGLQPYKIPQTETVCYLMPSSSPRCAQFPRAQDKVHFYIKLKELRDQMRGQAPSRDVQETDYTFDLQLAKEDAKRVAIKEEQEDPEYDIVSYGGEAEWISPRCLPRVPSSVVSLPPQQPVDTGV</sequence>
<keyword evidence="3" id="KW-0227">DNA damage</keyword>
<comment type="subcellular location">
    <subcellularLocation>
        <location evidence="1">Nucleus</location>
    </subcellularLocation>
</comment>
<keyword evidence="6" id="KW-0156">Chromatin regulator</keyword>
<evidence type="ECO:0000256" key="9">
    <source>
        <dbReference type="ARBA" id="ARBA00023163"/>
    </source>
</evidence>
<keyword evidence="5" id="KW-0832">Ubl conjugation</keyword>
<dbReference type="GO" id="GO:0006285">
    <property type="term" value="P:base-excision repair, AP site formation"/>
    <property type="evidence" value="ECO:0007669"/>
    <property type="project" value="InterPro"/>
</dbReference>
<reference evidence="20" key="2">
    <citation type="submission" date="2025-09" db="UniProtKB">
        <authorList>
            <consortium name="Ensembl"/>
        </authorList>
    </citation>
    <scope>IDENTIFICATION</scope>
</reference>